<evidence type="ECO:0000256" key="10">
    <source>
        <dbReference type="ARBA" id="ARBA00022839"/>
    </source>
</evidence>
<evidence type="ECO:0000256" key="4">
    <source>
        <dbReference type="ARBA" id="ARBA00022679"/>
    </source>
</evidence>
<keyword evidence="11 17" id="KW-0460">Magnesium</keyword>
<keyword evidence="8 17" id="KW-0479">Metal-binding</keyword>
<comment type="cofactor">
    <cofactor evidence="17">
        <name>Mg(2+)</name>
        <dbReference type="ChEBI" id="CHEBI:18420"/>
    </cofactor>
    <cofactor evidence="17">
        <name>Mn(2+)</name>
        <dbReference type="ChEBI" id="CHEBI:29035"/>
    </cofactor>
    <text evidence="17">Binds 2 divalent metal cations. Magnesium or manganese.</text>
</comment>
<feature type="binding site" evidence="17">
    <location>
        <position position="163"/>
    </location>
    <ligand>
        <name>a divalent metal cation</name>
        <dbReference type="ChEBI" id="CHEBI:60240"/>
        <label>1</label>
        <note>catalytic</note>
    </ligand>
</feature>
<dbReference type="SMART" id="SM00479">
    <property type="entry name" value="EXOIII"/>
    <property type="match status" value="1"/>
</dbReference>
<keyword evidence="10 18" id="KW-0269">Exonuclease</keyword>
<sequence length="258" mass="28912">MRQVILDTETTGIDPREGHRLIEIGGVEMINRRFTGRTYHQFINPEREIEAEAIEVHGITNERVADEPVFAEVADAFWEFIKGAELVIHNAPFDVGFIDHEFEKLNAVRGEPLLGPVAKHCGVLDTLTMAREKHPGQRNSLDALCKRYDIDNGHRVLHGALLDAEILADVYLAMTGGQTALSLDAEATATVNASGQQQSMTQGIRRLDEQRPRLSVRLPDETERQAHEAKLQGIRESAGQCLWDSLEQYVDDDTVTRH</sequence>
<dbReference type="NCBIfam" id="NF004316">
    <property type="entry name" value="PRK05711.1"/>
    <property type="match status" value="1"/>
</dbReference>
<evidence type="ECO:0000313" key="20">
    <source>
        <dbReference type="EMBL" id="SDX40718.1"/>
    </source>
</evidence>
<evidence type="ECO:0000256" key="6">
    <source>
        <dbReference type="ARBA" id="ARBA00022705"/>
    </source>
</evidence>
<comment type="subunit">
    <text evidence="18">DNA polymerase III contains a core (composed of alpha, epsilon and theta chains) that associates with a tau subunit. This core dimerizes to form the POLIII' complex. PolIII' associates with the gamma complex (composed of gamma, delta, delta', psi and chi chains) and with the beta chain to form the complete DNA polymerase III complex.</text>
</comment>
<evidence type="ECO:0000256" key="13">
    <source>
        <dbReference type="ARBA" id="ARBA00023211"/>
    </source>
</evidence>
<keyword evidence="21" id="KW-1185">Reference proteome</keyword>
<dbReference type="GO" id="GO:0008408">
    <property type="term" value="F:3'-5' exonuclease activity"/>
    <property type="evidence" value="ECO:0007669"/>
    <property type="project" value="TreeGrafter"/>
</dbReference>
<name>A0A1H3BG77_9GAMM</name>
<evidence type="ECO:0000256" key="12">
    <source>
        <dbReference type="ARBA" id="ARBA00022932"/>
    </source>
</evidence>
<dbReference type="Pfam" id="PF00929">
    <property type="entry name" value="RNase_T"/>
    <property type="match status" value="1"/>
</dbReference>
<evidence type="ECO:0000256" key="8">
    <source>
        <dbReference type="ARBA" id="ARBA00022723"/>
    </source>
</evidence>
<feature type="binding site" evidence="17">
    <location>
        <position position="9"/>
    </location>
    <ligand>
        <name>a divalent metal cation</name>
        <dbReference type="ChEBI" id="CHEBI:60240"/>
        <label>1</label>
        <note>catalytic</note>
    </ligand>
</feature>
<dbReference type="InterPro" id="IPR013520">
    <property type="entry name" value="Ribonucl_H"/>
</dbReference>
<feature type="binding site" evidence="16">
    <location>
        <position position="57"/>
    </location>
    <ligand>
        <name>substrate</name>
    </ligand>
</feature>
<reference evidence="20 21" key="1">
    <citation type="submission" date="2016-10" db="EMBL/GenBank/DDBJ databases">
        <authorList>
            <person name="de Groot N.N."/>
        </authorList>
    </citation>
    <scope>NUCLEOTIDE SEQUENCE [LARGE SCALE GENOMIC DNA]</scope>
    <source>
        <strain evidence="20 21">DSM 19219</strain>
    </source>
</reference>
<dbReference type="PANTHER" id="PTHR30231">
    <property type="entry name" value="DNA POLYMERASE III SUBUNIT EPSILON"/>
    <property type="match status" value="1"/>
</dbReference>
<keyword evidence="6 18" id="KW-0235">DNA replication</keyword>
<feature type="binding site" evidence="16">
    <location>
        <position position="52"/>
    </location>
    <ligand>
        <name>substrate</name>
    </ligand>
</feature>
<dbReference type="STRING" id="574349.SAMN05443545_105212"/>
<dbReference type="InterPro" id="IPR036397">
    <property type="entry name" value="RNaseH_sf"/>
</dbReference>
<comment type="catalytic activity">
    <reaction evidence="14 18">
        <text>DNA(n) + a 2'-deoxyribonucleoside 5'-triphosphate = DNA(n+1) + diphosphate</text>
        <dbReference type="Rhea" id="RHEA:22508"/>
        <dbReference type="Rhea" id="RHEA-COMP:17339"/>
        <dbReference type="Rhea" id="RHEA-COMP:17340"/>
        <dbReference type="ChEBI" id="CHEBI:33019"/>
        <dbReference type="ChEBI" id="CHEBI:61560"/>
        <dbReference type="ChEBI" id="CHEBI:173112"/>
        <dbReference type="EC" id="2.7.7.7"/>
    </reaction>
</comment>
<dbReference type="GO" id="GO:0045004">
    <property type="term" value="P:DNA replication proofreading"/>
    <property type="evidence" value="ECO:0007669"/>
    <property type="project" value="TreeGrafter"/>
</dbReference>
<evidence type="ECO:0000313" key="21">
    <source>
        <dbReference type="Proteomes" id="UP000198500"/>
    </source>
</evidence>
<dbReference type="FunFam" id="3.30.420.10:FF:000012">
    <property type="entry name" value="DNA polymerase III subunit epsilon"/>
    <property type="match status" value="1"/>
</dbReference>
<dbReference type="PANTHER" id="PTHR30231:SF41">
    <property type="entry name" value="DNA POLYMERASE III SUBUNIT EPSILON"/>
    <property type="match status" value="1"/>
</dbReference>
<evidence type="ECO:0000256" key="18">
    <source>
        <dbReference type="RuleBase" id="RU364087"/>
    </source>
</evidence>
<dbReference type="Proteomes" id="UP000198500">
    <property type="component" value="Unassembled WGS sequence"/>
</dbReference>
<dbReference type="GO" id="GO:0005829">
    <property type="term" value="C:cytosol"/>
    <property type="evidence" value="ECO:0007669"/>
    <property type="project" value="TreeGrafter"/>
</dbReference>
<proteinExistence type="predicted"/>
<evidence type="ECO:0000256" key="14">
    <source>
        <dbReference type="ARBA" id="ARBA00049244"/>
    </source>
</evidence>
<evidence type="ECO:0000259" key="19">
    <source>
        <dbReference type="SMART" id="SM00479"/>
    </source>
</evidence>
<dbReference type="RefSeq" id="WP_092569663.1">
    <property type="nucleotide sequence ID" value="NZ_BMXH01000003.1"/>
</dbReference>
<dbReference type="InterPro" id="IPR006054">
    <property type="entry name" value="DnaQ"/>
</dbReference>
<evidence type="ECO:0000256" key="3">
    <source>
        <dbReference type="ARBA" id="ARBA00020352"/>
    </source>
</evidence>
<evidence type="ECO:0000256" key="15">
    <source>
        <dbReference type="PIRSR" id="PIRSR606309-1"/>
    </source>
</evidence>
<keyword evidence="12 18" id="KW-0239">DNA-directed DNA polymerase</keyword>
<keyword evidence="5 18" id="KW-0548">Nucleotidyltransferase</keyword>
<keyword evidence="4 18" id="KW-0808">Transferase</keyword>
<dbReference type="NCBIfam" id="TIGR00573">
    <property type="entry name" value="dnaq"/>
    <property type="match status" value="1"/>
</dbReference>
<evidence type="ECO:0000256" key="11">
    <source>
        <dbReference type="ARBA" id="ARBA00022842"/>
    </source>
</evidence>
<dbReference type="NCBIfam" id="TIGR01406">
    <property type="entry name" value="dnaQ_proteo"/>
    <property type="match status" value="1"/>
</dbReference>
<dbReference type="GO" id="GO:0003677">
    <property type="term" value="F:DNA binding"/>
    <property type="evidence" value="ECO:0007669"/>
    <property type="project" value="InterPro"/>
</dbReference>
<dbReference type="GO" id="GO:0003887">
    <property type="term" value="F:DNA-directed DNA polymerase activity"/>
    <property type="evidence" value="ECO:0007669"/>
    <property type="project" value="UniProtKB-KW"/>
</dbReference>
<comment type="cofactor">
    <cofactor evidence="1 18">
        <name>Mn(2+)</name>
        <dbReference type="ChEBI" id="CHEBI:29035"/>
    </cofactor>
</comment>
<gene>
    <name evidence="18" type="primary">dnaQ</name>
    <name evidence="20" type="ORF">SAMN05443545_105212</name>
</gene>
<evidence type="ECO:0000256" key="5">
    <source>
        <dbReference type="ARBA" id="ARBA00022695"/>
    </source>
</evidence>
<dbReference type="InterPro" id="IPR006309">
    <property type="entry name" value="DnaQ_proteo"/>
</dbReference>
<keyword evidence="13 17" id="KW-0464">Manganese</keyword>
<dbReference type="SUPFAM" id="SSF53098">
    <property type="entry name" value="Ribonuclease H-like"/>
    <property type="match status" value="1"/>
</dbReference>
<evidence type="ECO:0000256" key="2">
    <source>
        <dbReference type="ARBA" id="ARBA00012417"/>
    </source>
</evidence>
<evidence type="ECO:0000256" key="1">
    <source>
        <dbReference type="ARBA" id="ARBA00001936"/>
    </source>
</evidence>
<dbReference type="GO" id="GO:0046872">
    <property type="term" value="F:metal ion binding"/>
    <property type="evidence" value="ECO:0007669"/>
    <property type="project" value="UniProtKB-KW"/>
</dbReference>
<evidence type="ECO:0000256" key="7">
    <source>
        <dbReference type="ARBA" id="ARBA00022722"/>
    </source>
</evidence>
<feature type="binding site" evidence="16">
    <location>
        <position position="163"/>
    </location>
    <ligand>
        <name>substrate</name>
    </ligand>
</feature>
<dbReference type="OrthoDB" id="9804290at2"/>
<feature type="binding site" evidence="16">
    <location>
        <position position="9"/>
    </location>
    <ligand>
        <name>substrate</name>
    </ligand>
</feature>
<feature type="binding site" evidence="17">
    <location>
        <position position="7"/>
    </location>
    <ligand>
        <name>a divalent metal cation</name>
        <dbReference type="ChEBI" id="CHEBI:60240"/>
        <label>1</label>
        <note>catalytic</note>
    </ligand>
</feature>
<keyword evidence="9 18" id="KW-0378">Hydrolase</keyword>
<dbReference type="EC" id="2.7.7.7" evidence="2 18"/>
<evidence type="ECO:0000256" key="9">
    <source>
        <dbReference type="ARBA" id="ARBA00022801"/>
    </source>
</evidence>
<feature type="binding site" evidence="16">
    <location>
        <position position="7"/>
    </location>
    <ligand>
        <name>substrate</name>
    </ligand>
</feature>
<evidence type="ECO:0000256" key="17">
    <source>
        <dbReference type="PIRSR" id="PIRSR606309-3"/>
    </source>
</evidence>
<keyword evidence="7 18" id="KW-0540">Nuclease</keyword>
<dbReference type="EMBL" id="FNNI01000005">
    <property type="protein sequence ID" value="SDX40718.1"/>
    <property type="molecule type" value="Genomic_DNA"/>
</dbReference>
<comment type="function">
    <text evidence="18">DNA polymerase III is a complex, multichain enzyme responsible for most of the replicative synthesis in bacteria. The epsilon subunit contain the editing function and is a proofreading 3'-5' exonuclease.</text>
</comment>
<evidence type="ECO:0000256" key="16">
    <source>
        <dbReference type="PIRSR" id="PIRSR606309-2"/>
    </source>
</evidence>
<dbReference type="Gene3D" id="3.30.420.10">
    <property type="entry name" value="Ribonuclease H-like superfamily/Ribonuclease H"/>
    <property type="match status" value="1"/>
</dbReference>
<protein>
    <recommendedName>
        <fullName evidence="3 18">DNA polymerase III subunit epsilon</fullName>
        <ecNumber evidence="2 18">2.7.7.7</ecNumber>
    </recommendedName>
</protein>
<dbReference type="AlphaFoldDB" id="A0A1H3BG77"/>
<dbReference type="InterPro" id="IPR012337">
    <property type="entry name" value="RNaseH-like_sf"/>
</dbReference>
<accession>A0A1H3BG77</accession>
<organism evidence="20 21">
    <name type="scientific">Aidingimonas halophila</name>
    <dbReference type="NCBI Taxonomy" id="574349"/>
    <lineage>
        <taxon>Bacteria</taxon>
        <taxon>Pseudomonadati</taxon>
        <taxon>Pseudomonadota</taxon>
        <taxon>Gammaproteobacteria</taxon>
        <taxon>Oceanospirillales</taxon>
        <taxon>Halomonadaceae</taxon>
        <taxon>Aidingimonas</taxon>
    </lineage>
</organism>
<feature type="domain" description="Exonuclease" evidence="19">
    <location>
        <begin position="2"/>
        <end position="180"/>
    </location>
</feature>
<dbReference type="CDD" id="cd06131">
    <property type="entry name" value="DNA_pol_III_epsilon_Ecoli_like"/>
    <property type="match status" value="1"/>
</dbReference>
<feature type="active site" description="Proton acceptor" evidence="15">
    <location>
        <position position="158"/>
    </location>
</feature>